<dbReference type="SUPFAM" id="SSF52540">
    <property type="entry name" value="P-loop containing nucleoside triphosphate hydrolases"/>
    <property type="match status" value="1"/>
</dbReference>
<sequence length="272" mass="29079">MCRPAFVAEAEPFLHIKQGVNLCVQSALSDGQCIPNDIRMGPAPDGAGGGGEGDAARFLLVTGPNMGGKSTVLRQACLTVLMAHLGCWVAAEACSLSPVDRIFTRVGANDAIMAGLSTFRVELEETSLILKHATARSLVILDELGRGTATFDGMAIAHGTLRHLALETRCRCLFATHYHALSREFERANPHVALFHMACAVDEGSRAVTFLYRFQPGACNRSHGIHVAKLAGLAPPVLEEAAAASQALEDEVEERRLLESLRQVLRARGDAA</sequence>
<dbReference type="GO" id="GO:0140664">
    <property type="term" value="F:ATP-dependent DNA damage sensor activity"/>
    <property type="evidence" value="ECO:0007669"/>
    <property type="project" value="InterPro"/>
</dbReference>
<dbReference type="GO" id="GO:0005524">
    <property type="term" value="F:ATP binding"/>
    <property type="evidence" value="ECO:0007669"/>
    <property type="project" value="UniProtKB-KW"/>
</dbReference>
<evidence type="ECO:0000256" key="1">
    <source>
        <dbReference type="ARBA" id="ARBA00006271"/>
    </source>
</evidence>
<dbReference type="PANTHER" id="PTHR11361:SF148">
    <property type="entry name" value="DNA MISMATCH REPAIR PROTEIN MSH6"/>
    <property type="match status" value="1"/>
</dbReference>
<evidence type="ECO:0000259" key="5">
    <source>
        <dbReference type="PROSITE" id="PS00486"/>
    </source>
</evidence>
<dbReference type="Pfam" id="PF00488">
    <property type="entry name" value="MutS_V"/>
    <property type="match status" value="1"/>
</dbReference>
<keyword evidence="2" id="KW-0547">Nucleotide-binding</keyword>
<dbReference type="InterPro" id="IPR027417">
    <property type="entry name" value="P-loop_NTPase"/>
</dbReference>
<proteinExistence type="inferred from homology"/>
<accession>A0A7S3TMG9</accession>
<dbReference type="GO" id="GO:0032301">
    <property type="term" value="C:MutSalpha complex"/>
    <property type="evidence" value="ECO:0007669"/>
    <property type="project" value="TreeGrafter"/>
</dbReference>
<keyword evidence="3" id="KW-0067">ATP-binding</keyword>
<gene>
    <name evidence="6" type="ORF">EHUX00137_LOCUS40088</name>
</gene>
<dbReference type="EMBL" id="HBIR01051379">
    <property type="protein sequence ID" value="CAE0587085.1"/>
    <property type="molecule type" value="Transcribed_RNA"/>
</dbReference>
<evidence type="ECO:0000256" key="4">
    <source>
        <dbReference type="ARBA" id="ARBA00023125"/>
    </source>
</evidence>
<keyword evidence="4" id="KW-0238">DNA-binding</keyword>
<dbReference type="InterPro" id="IPR045076">
    <property type="entry name" value="MutS"/>
</dbReference>
<feature type="domain" description="DNA mismatch repair proteins mutS family" evidence="5">
    <location>
        <begin position="137"/>
        <end position="153"/>
    </location>
</feature>
<comment type="similarity">
    <text evidence="1">Belongs to the DNA mismatch repair MutS family.</text>
</comment>
<organism evidence="6">
    <name type="scientific">Emiliania huxleyi</name>
    <name type="common">Coccolithophore</name>
    <name type="synonym">Pontosphaera huxleyi</name>
    <dbReference type="NCBI Taxonomy" id="2903"/>
    <lineage>
        <taxon>Eukaryota</taxon>
        <taxon>Haptista</taxon>
        <taxon>Haptophyta</taxon>
        <taxon>Prymnesiophyceae</taxon>
        <taxon>Isochrysidales</taxon>
        <taxon>Noelaerhabdaceae</taxon>
        <taxon>Emiliania</taxon>
    </lineage>
</organism>
<evidence type="ECO:0000256" key="2">
    <source>
        <dbReference type="ARBA" id="ARBA00022741"/>
    </source>
</evidence>
<dbReference type="SMART" id="SM00534">
    <property type="entry name" value="MUTSac"/>
    <property type="match status" value="1"/>
</dbReference>
<name>A0A7S3TMG9_EMIHU</name>
<evidence type="ECO:0000256" key="3">
    <source>
        <dbReference type="ARBA" id="ARBA00022840"/>
    </source>
</evidence>
<reference evidence="6" key="1">
    <citation type="submission" date="2021-01" db="EMBL/GenBank/DDBJ databases">
        <authorList>
            <person name="Corre E."/>
            <person name="Pelletier E."/>
            <person name="Niang G."/>
            <person name="Scheremetjew M."/>
            <person name="Finn R."/>
            <person name="Kale V."/>
            <person name="Holt S."/>
            <person name="Cochrane G."/>
            <person name="Meng A."/>
            <person name="Brown T."/>
            <person name="Cohen L."/>
        </authorList>
    </citation>
    <scope>NUCLEOTIDE SEQUENCE</scope>
    <source>
        <strain evidence="6">379</strain>
    </source>
</reference>
<dbReference type="GO" id="GO:0006298">
    <property type="term" value="P:mismatch repair"/>
    <property type="evidence" value="ECO:0007669"/>
    <property type="project" value="InterPro"/>
</dbReference>
<protein>
    <recommendedName>
        <fullName evidence="5">DNA mismatch repair proteins mutS family domain-containing protein</fullName>
    </recommendedName>
</protein>
<dbReference type="PANTHER" id="PTHR11361">
    <property type="entry name" value="DNA MISMATCH REPAIR PROTEIN MUTS FAMILY MEMBER"/>
    <property type="match status" value="1"/>
</dbReference>
<dbReference type="InterPro" id="IPR000432">
    <property type="entry name" value="DNA_mismatch_repair_MutS_C"/>
</dbReference>
<dbReference type="GO" id="GO:0030983">
    <property type="term" value="F:mismatched DNA binding"/>
    <property type="evidence" value="ECO:0007669"/>
    <property type="project" value="InterPro"/>
</dbReference>
<dbReference type="AlphaFoldDB" id="A0A7S3TMG9"/>
<dbReference type="Gene3D" id="3.40.50.300">
    <property type="entry name" value="P-loop containing nucleotide triphosphate hydrolases"/>
    <property type="match status" value="1"/>
</dbReference>
<dbReference type="PROSITE" id="PS00486">
    <property type="entry name" value="DNA_MISMATCH_REPAIR_2"/>
    <property type="match status" value="1"/>
</dbReference>
<evidence type="ECO:0000313" key="6">
    <source>
        <dbReference type="EMBL" id="CAE0587085.1"/>
    </source>
</evidence>